<dbReference type="SUPFAM" id="SSF48452">
    <property type="entry name" value="TPR-like"/>
    <property type="match status" value="1"/>
</dbReference>
<dbReference type="Pfam" id="PF13424">
    <property type="entry name" value="TPR_12"/>
    <property type="match status" value="1"/>
</dbReference>
<dbReference type="PROSITE" id="PS50005">
    <property type="entry name" value="TPR"/>
    <property type="match status" value="1"/>
</dbReference>
<evidence type="ECO:0000256" key="3">
    <source>
        <dbReference type="ARBA" id="ARBA00022737"/>
    </source>
</evidence>
<evidence type="ECO:0000256" key="2">
    <source>
        <dbReference type="ARBA" id="ARBA00022490"/>
    </source>
</evidence>
<organism evidence="5">
    <name type="scientific">marine sediment metagenome</name>
    <dbReference type="NCBI Taxonomy" id="412755"/>
    <lineage>
        <taxon>unclassified sequences</taxon>
        <taxon>metagenomes</taxon>
        <taxon>ecological metagenomes</taxon>
    </lineage>
</organism>
<evidence type="ECO:0000256" key="1">
    <source>
        <dbReference type="ARBA" id="ARBA00004496"/>
    </source>
</evidence>
<reference evidence="5" key="1">
    <citation type="journal article" date="2015" name="Nature">
        <title>Complex archaea that bridge the gap between prokaryotes and eukaryotes.</title>
        <authorList>
            <person name="Spang A."/>
            <person name="Saw J.H."/>
            <person name="Jorgensen S.L."/>
            <person name="Zaremba-Niedzwiedzka K."/>
            <person name="Martijn J."/>
            <person name="Lind A.E."/>
            <person name="van Eijk R."/>
            <person name="Schleper C."/>
            <person name="Guy L."/>
            <person name="Ettema T.J."/>
        </authorList>
    </citation>
    <scope>NUCLEOTIDE SEQUENCE</scope>
</reference>
<keyword evidence="2" id="KW-0963">Cytoplasm</keyword>
<dbReference type="GO" id="GO:0005737">
    <property type="term" value="C:cytoplasm"/>
    <property type="evidence" value="ECO:0007669"/>
    <property type="project" value="UniProtKB-SubCell"/>
</dbReference>
<name>A0A0F9KR63_9ZZZZ</name>
<dbReference type="InterPro" id="IPR051476">
    <property type="entry name" value="Bac_ResReg_Asp_Phosphatase"/>
</dbReference>
<sequence length="623" mass="72406">EQKEGLNHYDKASCHLLQYQILFWQGEYKELIKHAKQTYKESGEWEKNLVTVDNLLIMTNALVGLYRFDEASDLIKQGEELLKTLTQELPKDYKHREASIARFKGNVYELNLEFDLAVEHFEHSIALSEEIGATKEIAKSLIQIGWVIGIYNGELDRALDYVKRGMILAKENNMKFYSAHGLNIMASLLSIKGENDRSILIFEKSLTIFKELKNKVRMASVLNNIGEAYRKKGDLDRALECLEQSLALGNEVGILEKGVLKYDYLIQILVEKGDLDRAQQYLHDLEELNNQLKGKYNLMYLLDKAIVLKTSLRTRDRGKAEEIFVQLLENENLDYEFLLRALLNLCELLLSEFQMTGDLEVIEEIDSLIVRLLDIAEKSHSYWIMGETYLLETKLALLSLDLNKARRLLTQGQEIAERYGLKLLAIKISNEHDELLKQLNMWENLKESTSSLKERMEFTRLSEQIENMTRRRHIEVPGLLNEDPVFLFIVSEGGRPIFSISFEENQSFEDYLFGGFFTAINSFVDEKFSEGLDRVSFGEHTLLMNSLSPFFICYIFKGQSYVAQQRVRYFIDKIQNDEQVWQIFTHFNNLNREIELKDIPSLEPLINEIFMDKTILLNGLKNN</sequence>
<dbReference type="AlphaFoldDB" id="A0A0F9KR63"/>
<dbReference type="GO" id="GO:0005929">
    <property type="term" value="C:cilium"/>
    <property type="evidence" value="ECO:0007669"/>
    <property type="project" value="TreeGrafter"/>
</dbReference>
<dbReference type="InterPro" id="IPR011990">
    <property type="entry name" value="TPR-like_helical_dom_sf"/>
</dbReference>
<dbReference type="EMBL" id="LAZR01007521">
    <property type="protein sequence ID" value="KKM84719.1"/>
    <property type="molecule type" value="Genomic_DNA"/>
</dbReference>
<dbReference type="PANTHER" id="PTHR46630">
    <property type="entry name" value="TETRATRICOPEPTIDE REPEAT PROTEIN 29"/>
    <property type="match status" value="1"/>
</dbReference>
<accession>A0A0F9KR63</accession>
<dbReference type="SMART" id="SM00028">
    <property type="entry name" value="TPR"/>
    <property type="match status" value="3"/>
</dbReference>
<dbReference type="GO" id="GO:0003341">
    <property type="term" value="P:cilium movement"/>
    <property type="evidence" value="ECO:0007669"/>
    <property type="project" value="TreeGrafter"/>
</dbReference>
<keyword evidence="4" id="KW-0802">TPR repeat</keyword>
<evidence type="ECO:0000313" key="5">
    <source>
        <dbReference type="EMBL" id="KKM84719.1"/>
    </source>
</evidence>
<gene>
    <name evidence="5" type="ORF">LCGC14_1296290</name>
</gene>
<feature type="non-terminal residue" evidence="5">
    <location>
        <position position="1"/>
    </location>
</feature>
<comment type="caution">
    <text evidence="5">The sequence shown here is derived from an EMBL/GenBank/DDBJ whole genome shotgun (WGS) entry which is preliminary data.</text>
</comment>
<proteinExistence type="predicted"/>
<dbReference type="InterPro" id="IPR019734">
    <property type="entry name" value="TPR_rpt"/>
</dbReference>
<keyword evidence="3" id="KW-0677">Repeat</keyword>
<protein>
    <submittedName>
        <fullName evidence="5">Uncharacterized protein</fullName>
    </submittedName>
</protein>
<evidence type="ECO:0000256" key="4">
    <source>
        <dbReference type="ARBA" id="ARBA00022803"/>
    </source>
</evidence>
<dbReference type="Gene3D" id="1.25.40.10">
    <property type="entry name" value="Tetratricopeptide repeat domain"/>
    <property type="match status" value="2"/>
</dbReference>
<dbReference type="PANTHER" id="PTHR46630:SF1">
    <property type="entry name" value="TETRATRICOPEPTIDE REPEAT PROTEIN 29"/>
    <property type="match status" value="1"/>
</dbReference>
<comment type="subcellular location">
    <subcellularLocation>
        <location evidence="1">Cytoplasm</location>
    </subcellularLocation>
</comment>